<dbReference type="GO" id="GO:0016020">
    <property type="term" value="C:membrane"/>
    <property type="evidence" value="ECO:0007669"/>
    <property type="project" value="UniProtKB-SubCell"/>
</dbReference>
<feature type="compositionally biased region" description="Low complexity" evidence="5">
    <location>
        <begin position="898"/>
        <end position="907"/>
    </location>
</feature>
<feature type="region of interest" description="Disordered" evidence="5">
    <location>
        <begin position="59"/>
        <end position="83"/>
    </location>
</feature>
<name>A0A835T7R5_CHLIN</name>
<accession>A0A835T7R5</accession>
<dbReference type="OrthoDB" id="549239at2759"/>
<reference evidence="8" key="1">
    <citation type="journal article" date="2020" name="bioRxiv">
        <title>Comparative genomics of Chlamydomonas.</title>
        <authorList>
            <person name="Craig R.J."/>
            <person name="Hasan A.R."/>
            <person name="Ness R.W."/>
            <person name="Keightley P.D."/>
        </authorList>
    </citation>
    <scope>NUCLEOTIDE SEQUENCE</scope>
    <source>
        <strain evidence="8">SAG 7.73</strain>
    </source>
</reference>
<feature type="region of interest" description="Disordered" evidence="5">
    <location>
        <begin position="1001"/>
        <end position="1029"/>
    </location>
</feature>
<evidence type="ECO:0000256" key="7">
    <source>
        <dbReference type="SAM" id="SignalP"/>
    </source>
</evidence>
<proteinExistence type="predicted"/>
<sequence>MAPRRIARTVAALVVAVSLLSPALLQSAGALPIYSGVGPNPALPVYGAYPPAVYGGVPSPPPPPSPPQPLPPSPAPPSLPPAPPGTIAISLSATAALAGPATSCSGAIVSAGSSVTSFTTDASGLIGARNYVTPASSLVVTLAASAACTDAFTGLALPLGLSAPLPPPQAGGSGGAAALDLTASLTPTSRLLSTVLMSTGNAASATSATASTAAAYKLVGVNVSAAATTLASATFGPLDAIKQTDTAARLVGVQMLYTDVLLTSLLLASANALSAMPPAATSDGSSGASGDCGSTEGSAEVLYGLLATRAVAAPGGAVDLTRSGLLQDLLAAAASACGKDASATAIADAAALYGQVLGELSTASWTAAAVAELAALPLEALATAARVQYVLQMRGTSAVTDWSVLLAGAPVKLDAMAAALGMAALPAASTGTALLAVRATGALTGCNLTFVDVVAPSWLRGAATDSVTGVAQLVSGIVSAKVSVAPGCTDAVLSVGNRTVPFILATNALVPPLTATASSASAPVAAVIDSVAALASQVFIASAANSTPPRLIAASDYAVPYTYHGIGRAGAPDALPDGTDFVSQNWPTSSPIVPRAYLLSLRVQAAVAPTSAFLSALINNRRPVDAVGSSLLGRLARDLLVGRLALDDPAYLSGLMAAFIQADADAAASSNTSSASSSSSGALSFRRLLAANATVGNLDSTQLSKLLDSVAAAVAESNGLLTQLDRQVVAAANAGSPLNTTATLLAAAQVAAVQNQALTQALTDLASAVAAGDAAATANLTSKLASSFTGAALKSQVESAAIDTEALAGITQSGSDPAADSGDSGSGLSKGAVAGIVVGVVCGAVVLLGAALVVVRRVRRRQRDTVVPRNGGGGGDVEMQHAPRWVAFHGDVAPDAGPAGTAAAAADADADNLRPSGRRRPYEALQVSGVWPGGRRGAVAEGVVRSACHVKPPATAVFTILSDDDAPSPRAAAAFAAPAATAAAGDTARPTQSSDIELSAAARAPAVSAGPQAESADAASQPRSLQQPAAALLSAPVGSSNTGSIQLGASQVVSPRALQLRMPDGVVYNNPVWGDAESGRSSRSQR</sequence>
<dbReference type="InterPro" id="IPR051694">
    <property type="entry name" value="Immunoregulatory_rcpt-like"/>
</dbReference>
<dbReference type="PANTHER" id="PTHR15549">
    <property type="entry name" value="PAIRED IMMUNOGLOBULIN-LIKE TYPE 2 RECEPTOR"/>
    <property type="match status" value="1"/>
</dbReference>
<feature type="chain" id="PRO_5032947275" evidence="7">
    <location>
        <begin position="31"/>
        <end position="1086"/>
    </location>
</feature>
<comment type="caution">
    <text evidence="8">The sequence shown here is derived from an EMBL/GenBank/DDBJ whole genome shotgun (WGS) entry which is preliminary data.</text>
</comment>
<evidence type="ECO:0000256" key="5">
    <source>
        <dbReference type="SAM" id="MobiDB-lite"/>
    </source>
</evidence>
<keyword evidence="3 6" id="KW-1133">Transmembrane helix</keyword>
<feature type="region of interest" description="Disordered" evidence="5">
    <location>
        <begin position="1065"/>
        <end position="1086"/>
    </location>
</feature>
<organism evidence="8 9">
    <name type="scientific">Chlamydomonas incerta</name>
    <dbReference type="NCBI Taxonomy" id="51695"/>
    <lineage>
        <taxon>Eukaryota</taxon>
        <taxon>Viridiplantae</taxon>
        <taxon>Chlorophyta</taxon>
        <taxon>core chlorophytes</taxon>
        <taxon>Chlorophyceae</taxon>
        <taxon>CS clade</taxon>
        <taxon>Chlamydomonadales</taxon>
        <taxon>Chlamydomonadaceae</taxon>
        <taxon>Chlamydomonas</taxon>
    </lineage>
</organism>
<gene>
    <name evidence="8" type="ORF">HXX76_007422</name>
</gene>
<keyword evidence="2 6" id="KW-0812">Transmembrane</keyword>
<evidence type="ECO:0000256" key="1">
    <source>
        <dbReference type="ARBA" id="ARBA00004167"/>
    </source>
</evidence>
<evidence type="ECO:0000313" key="8">
    <source>
        <dbReference type="EMBL" id="KAG2435349.1"/>
    </source>
</evidence>
<dbReference type="GO" id="GO:0071944">
    <property type="term" value="C:cell periphery"/>
    <property type="evidence" value="ECO:0007669"/>
    <property type="project" value="UniProtKB-ARBA"/>
</dbReference>
<dbReference type="EMBL" id="JAEHOC010000015">
    <property type="protein sequence ID" value="KAG2435349.1"/>
    <property type="molecule type" value="Genomic_DNA"/>
</dbReference>
<dbReference type="Proteomes" id="UP000650467">
    <property type="component" value="Unassembled WGS sequence"/>
</dbReference>
<keyword evidence="7" id="KW-0732">Signal</keyword>
<feature type="signal peptide" evidence="7">
    <location>
        <begin position="1"/>
        <end position="30"/>
    </location>
</feature>
<dbReference type="AlphaFoldDB" id="A0A835T7R5"/>
<evidence type="ECO:0000256" key="2">
    <source>
        <dbReference type="ARBA" id="ARBA00022692"/>
    </source>
</evidence>
<feature type="region of interest" description="Disordered" evidence="5">
    <location>
        <begin position="898"/>
        <end position="917"/>
    </location>
</feature>
<comment type="subcellular location">
    <subcellularLocation>
        <location evidence="1">Membrane</location>
        <topology evidence="1">Single-pass membrane protein</topology>
    </subcellularLocation>
</comment>
<keyword evidence="9" id="KW-1185">Reference proteome</keyword>
<evidence type="ECO:0000256" key="4">
    <source>
        <dbReference type="ARBA" id="ARBA00023136"/>
    </source>
</evidence>
<feature type="transmembrane region" description="Helical" evidence="6">
    <location>
        <begin position="832"/>
        <end position="855"/>
    </location>
</feature>
<protein>
    <submittedName>
        <fullName evidence="8">Uncharacterized protein</fullName>
    </submittedName>
</protein>
<evidence type="ECO:0000313" key="9">
    <source>
        <dbReference type="Proteomes" id="UP000650467"/>
    </source>
</evidence>
<evidence type="ECO:0000256" key="6">
    <source>
        <dbReference type="SAM" id="Phobius"/>
    </source>
</evidence>
<evidence type="ECO:0000256" key="3">
    <source>
        <dbReference type="ARBA" id="ARBA00022989"/>
    </source>
</evidence>
<keyword evidence="4 6" id="KW-0472">Membrane</keyword>